<keyword evidence="1 2" id="KW-0663">Pyridoxal phosphate</keyword>
<evidence type="ECO:0000256" key="3">
    <source>
        <dbReference type="RuleBase" id="RU004514"/>
    </source>
</evidence>
<dbReference type="PANTHER" id="PTHR10146:SF14">
    <property type="entry name" value="PYRIDOXAL PHOSPHATE HOMEOSTASIS PROTEIN"/>
    <property type="match status" value="1"/>
</dbReference>
<dbReference type="InterPro" id="IPR011078">
    <property type="entry name" value="PyrdxlP_homeostasis"/>
</dbReference>
<dbReference type="CDD" id="cd06822">
    <property type="entry name" value="PLPDE_III_YBL036c_euk"/>
    <property type="match status" value="1"/>
</dbReference>
<name>A0ABR3B7D2_PHYBL</name>
<dbReference type="InterPro" id="IPR029066">
    <property type="entry name" value="PLP-binding_barrel"/>
</dbReference>
<gene>
    <name evidence="5" type="ORF">J3Q64DRAFT_1724728</name>
</gene>
<protein>
    <recommendedName>
        <fullName evidence="2">Pyridoxal phosphate homeostasis protein</fullName>
        <shortName evidence="2">PLP homeostasis protein</shortName>
    </recommendedName>
</protein>
<reference evidence="5 6" key="1">
    <citation type="submission" date="2024-04" db="EMBL/GenBank/DDBJ databases">
        <title>Symmetric and asymmetric DNA N6-adenine methylation regulates different biological responses in Mucorales.</title>
        <authorList>
            <consortium name="Lawrence Berkeley National Laboratory"/>
            <person name="Lax C."/>
            <person name="Mondo S.J."/>
            <person name="Osorio-Concepcion M."/>
            <person name="Muszewska A."/>
            <person name="Corrochano-Luque M."/>
            <person name="Gutierrez G."/>
            <person name="Riley R."/>
            <person name="Lipzen A."/>
            <person name="Guo J."/>
            <person name="Hundley H."/>
            <person name="Amirebrahimi M."/>
            <person name="Ng V."/>
            <person name="Lorenzo-Gutierrez D."/>
            <person name="Binder U."/>
            <person name="Yang J."/>
            <person name="Song Y."/>
            <person name="Canovas D."/>
            <person name="Navarro E."/>
            <person name="Freitag M."/>
            <person name="Gabaldon T."/>
            <person name="Grigoriev I.V."/>
            <person name="Corrochano L.M."/>
            <person name="Nicolas F.E."/>
            <person name="Garre V."/>
        </authorList>
    </citation>
    <scope>NUCLEOTIDE SEQUENCE [LARGE SCALE GENOMIC DNA]</scope>
    <source>
        <strain evidence="5 6">L51</strain>
    </source>
</reference>
<dbReference type="HAMAP" id="MF_02087">
    <property type="entry name" value="PLP_homeostasis"/>
    <property type="match status" value="1"/>
</dbReference>
<evidence type="ECO:0000313" key="6">
    <source>
        <dbReference type="Proteomes" id="UP001448207"/>
    </source>
</evidence>
<proteinExistence type="inferred from homology"/>
<dbReference type="NCBIfam" id="TIGR00044">
    <property type="entry name" value="YggS family pyridoxal phosphate-dependent enzyme"/>
    <property type="match status" value="1"/>
</dbReference>
<dbReference type="PROSITE" id="PS01211">
    <property type="entry name" value="UPF0001"/>
    <property type="match status" value="1"/>
</dbReference>
<feature type="modified residue" description="N6-(pyridoxal phosphate)lysine" evidence="2">
    <location>
        <position position="46"/>
    </location>
</feature>
<sequence>MCAQQRHFTMTTERQWQVVENLKEVQAQVVKAVEGKREARLVAVSKYKPAEDLMYCYEAGQRHFGENYVQELVDKSEKLPRDIQWHFIGHLQSNKCKAVAGIPNLFAVETVDSSKKADALNKACVSVGRNEPLRVFVQINTSNEEAKSGTSPSDATTVCKHIIESCPQLSLQGLMTIGMFGREPAEKNPDFECLVECKKTVEAEIPGKSLELSMGMSDDFVQALEAGSTNVRVGSKIFGARKK</sequence>
<feature type="domain" description="Alanine racemase N-terminal" evidence="4">
    <location>
        <begin position="31"/>
        <end position="241"/>
    </location>
</feature>
<dbReference type="SUPFAM" id="SSF51419">
    <property type="entry name" value="PLP-binding barrel"/>
    <property type="match status" value="1"/>
</dbReference>
<comment type="function">
    <text evidence="2">Pyridoxal 5'-phosphate (PLP)-binding protein, which may be involved in intracellular homeostatic regulation of pyridoxal 5'-phosphate (PLP), the active form of vitamin B6.</text>
</comment>
<comment type="similarity">
    <text evidence="2 3">Belongs to the pyridoxal phosphate-binding protein YggS/PROSC family.</text>
</comment>
<accession>A0ABR3B7D2</accession>
<dbReference type="EMBL" id="JBCLYO010000003">
    <property type="protein sequence ID" value="KAL0091657.1"/>
    <property type="molecule type" value="Genomic_DNA"/>
</dbReference>
<keyword evidence="6" id="KW-1185">Reference proteome</keyword>
<comment type="caution">
    <text evidence="5">The sequence shown here is derived from an EMBL/GenBank/DDBJ whole genome shotgun (WGS) entry which is preliminary data.</text>
</comment>
<dbReference type="PANTHER" id="PTHR10146">
    <property type="entry name" value="PROLINE SYNTHETASE CO-TRANSCRIBED BACTERIAL HOMOLOG PROTEIN"/>
    <property type="match status" value="1"/>
</dbReference>
<dbReference type="InterPro" id="IPR001608">
    <property type="entry name" value="Ala_racemase_N"/>
</dbReference>
<evidence type="ECO:0000313" key="5">
    <source>
        <dbReference type="EMBL" id="KAL0091657.1"/>
    </source>
</evidence>
<evidence type="ECO:0000256" key="2">
    <source>
        <dbReference type="HAMAP-Rule" id="MF_03225"/>
    </source>
</evidence>
<evidence type="ECO:0000259" key="4">
    <source>
        <dbReference type="Pfam" id="PF01168"/>
    </source>
</evidence>
<evidence type="ECO:0000256" key="1">
    <source>
        <dbReference type="ARBA" id="ARBA00022898"/>
    </source>
</evidence>
<organism evidence="5 6">
    <name type="scientific">Phycomyces blakesleeanus</name>
    <dbReference type="NCBI Taxonomy" id="4837"/>
    <lineage>
        <taxon>Eukaryota</taxon>
        <taxon>Fungi</taxon>
        <taxon>Fungi incertae sedis</taxon>
        <taxon>Mucoromycota</taxon>
        <taxon>Mucoromycotina</taxon>
        <taxon>Mucoromycetes</taxon>
        <taxon>Mucorales</taxon>
        <taxon>Phycomycetaceae</taxon>
        <taxon>Phycomyces</taxon>
    </lineage>
</organism>
<dbReference type="PIRSF" id="PIRSF004848">
    <property type="entry name" value="YBL036c_PLPDEIII"/>
    <property type="match status" value="1"/>
</dbReference>
<dbReference type="Gene3D" id="3.20.20.10">
    <property type="entry name" value="Alanine racemase"/>
    <property type="match status" value="1"/>
</dbReference>
<dbReference type="Proteomes" id="UP001448207">
    <property type="component" value="Unassembled WGS sequence"/>
</dbReference>
<dbReference type="Pfam" id="PF01168">
    <property type="entry name" value="Ala_racemase_N"/>
    <property type="match status" value="1"/>
</dbReference>